<dbReference type="PIRSF" id="PIRSF005917">
    <property type="entry name" value="MTase_YraL"/>
    <property type="match status" value="1"/>
</dbReference>
<keyword evidence="2 6" id="KW-0698">rRNA processing</keyword>
<name>A0A7C6EMZ2_UNCW3</name>
<dbReference type="InterPro" id="IPR008189">
    <property type="entry name" value="rRNA_ssu_MeTfrase_I"/>
</dbReference>
<dbReference type="InterPro" id="IPR035996">
    <property type="entry name" value="4pyrrol_Methylase_sf"/>
</dbReference>
<dbReference type="InterPro" id="IPR014776">
    <property type="entry name" value="4pyrrole_Mease_sub2"/>
</dbReference>
<evidence type="ECO:0000256" key="5">
    <source>
        <dbReference type="ARBA" id="ARBA00022691"/>
    </source>
</evidence>
<evidence type="ECO:0000256" key="4">
    <source>
        <dbReference type="ARBA" id="ARBA00022679"/>
    </source>
</evidence>
<dbReference type="SUPFAM" id="SSF53790">
    <property type="entry name" value="Tetrapyrrole methylase"/>
    <property type="match status" value="1"/>
</dbReference>
<evidence type="ECO:0000256" key="3">
    <source>
        <dbReference type="ARBA" id="ARBA00022603"/>
    </source>
</evidence>
<dbReference type="EMBL" id="DTHJ01000089">
    <property type="protein sequence ID" value="HHS62849.1"/>
    <property type="molecule type" value="Genomic_DNA"/>
</dbReference>
<evidence type="ECO:0000256" key="2">
    <source>
        <dbReference type="ARBA" id="ARBA00022552"/>
    </source>
</evidence>
<keyword evidence="3 6" id="KW-0489">Methyltransferase</keyword>
<comment type="similarity">
    <text evidence="6">Belongs to the methyltransferase superfamily. RsmI family.</text>
</comment>
<evidence type="ECO:0000256" key="1">
    <source>
        <dbReference type="ARBA" id="ARBA00022490"/>
    </source>
</evidence>
<accession>A0A7C6EMZ2</accession>
<comment type="catalytic activity">
    <reaction evidence="6">
        <text>cytidine(1402) in 16S rRNA + S-adenosyl-L-methionine = 2'-O-methylcytidine(1402) in 16S rRNA + S-adenosyl-L-homocysteine + H(+)</text>
        <dbReference type="Rhea" id="RHEA:42924"/>
        <dbReference type="Rhea" id="RHEA-COMP:10285"/>
        <dbReference type="Rhea" id="RHEA-COMP:10286"/>
        <dbReference type="ChEBI" id="CHEBI:15378"/>
        <dbReference type="ChEBI" id="CHEBI:57856"/>
        <dbReference type="ChEBI" id="CHEBI:59789"/>
        <dbReference type="ChEBI" id="CHEBI:74495"/>
        <dbReference type="ChEBI" id="CHEBI:82748"/>
        <dbReference type="EC" id="2.1.1.198"/>
    </reaction>
</comment>
<comment type="function">
    <text evidence="6">Catalyzes the 2'-O-methylation of the ribose of cytidine 1402 (C1402) in 16S rRNA.</text>
</comment>
<dbReference type="FunFam" id="3.40.1010.10:FF:000007">
    <property type="entry name" value="Ribosomal RNA small subunit methyltransferase I"/>
    <property type="match status" value="1"/>
</dbReference>
<dbReference type="InterPro" id="IPR014777">
    <property type="entry name" value="4pyrrole_Mease_sub1"/>
</dbReference>
<dbReference type="Gene3D" id="3.30.950.10">
    <property type="entry name" value="Methyltransferase, Cobalt-precorrin-4 Transmethylase, Domain 2"/>
    <property type="match status" value="1"/>
</dbReference>
<dbReference type="Pfam" id="PF00590">
    <property type="entry name" value="TP_methylase"/>
    <property type="match status" value="1"/>
</dbReference>
<evidence type="ECO:0000256" key="6">
    <source>
        <dbReference type="HAMAP-Rule" id="MF_01877"/>
    </source>
</evidence>
<protein>
    <recommendedName>
        <fullName evidence="6">Ribosomal RNA small subunit methyltransferase I</fullName>
        <ecNumber evidence="6">2.1.1.198</ecNumber>
    </recommendedName>
    <alternativeName>
        <fullName evidence="6">16S rRNA 2'-O-ribose C1402 methyltransferase</fullName>
    </alternativeName>
    <alternativeName>
        <fullName evidence="6">rRNA (cytidine-2'-O-)-methyltransferase RsmI</fullName>
    </alternativeName>
</protein>
<dbReference type="NCBIfam" id="TIGR00096">
    <property type="entry name" value="16S rRNA (cytidine(1402)-2'-O)-methyltransferase"/>
    <property type="match status" value="1"/>
</dbReference>
<feature type="domain" description="Tetrapyrrole methylase" evidence="7">
    <location>
        <begin position="3"/>
        <end position="201"/>
    </location>
</feature>
<dbReference type="PANTHER" id="PTHR46111">
    <property type="entry name" value="RIBOSOMAL RNA SMALL SUBUNIT METHYLTRANSFERASE I"/>
    <property type="match status" value="1"/>
</dbReference>
<proteinExistence type="inferred from homology"/>
<dbReference type="GO" id="GO:0070677">
    <property type="term" value="F:rRNA (cytosine-2'-O-)-methyltransferase activity"/>
    <property type="evidence" value="ECO:0007669"/>
    <property type="project" value="UniProtKB-UniRule"/>
</dbReference>
<dbReference type="InterPro" id="IPR000878">
    <property type="entry name" value="4pyrrol_Mease"/>
</dbReference>
<dbReference type="EC" id="2.1.1.198" evidence="6"/>
<dbReference type="FunFam" id="3.30.950.10:FF:000002">
    <property type="entry name" value="Ribosomal RNA small subunit methyltransferase I"/>
    <property type="match status" value="1"/>
</dbReference>
<gene>
    <name evidence="6 8" type="primary">rsmI</name>
    <name evidence="8" type="ORF">ENV70_04445</name>
</gene>
<dbReference type="HAMAP" id="MF_01877">
    <property type="entry name" value="16SrRNA_methyltr_I"/>
    <property type="match status" value="1"/>
</dbReference>
<evidence type="ECO:0000313" key="8">
    <source>
        <dbReference type="EMBL" id="HHS62849.1"/>
    </source>
</evidence>
<sequence>MPLYIVATPIGNLEDITIRAIKILNEVDFIACEDTRRSKNLLEKYNIKKKLISYYDRIEKKRTPELLKLLKEGKKIALICNAGTPLISDPGYVLVKEAVSNNLPVISIPGPSIPIAALVVSGLAINRFIFEGFLPKKKGPRQKILESLKTESRPAVILESPHRVIKTLNEIKDILPNRKVVLVRELTKYYEEVLRGTVEELLQSLKTDRGEFTIIVAGRNEKDKGII</sequence>
<organism evidence="8">
    <name type="scientific">candidate division WOR-3 bacterium</name>
    <dbReference type="NCBI Taxonomy" id="2052148"/>
    <lineage>
        <taxon>Bacteria</taxon>
        <taxon>Bacteria division WOR-3</taxon>
    </lineage>
</organism>
<keyword evidence="1 6" id="KW-0963">Cytoplasm</keyword>
<dbReference type="GO" id="GO:0005737">
    <property type="term" value="C:cytoplasm"/>
    <property type="evidence" value="ECO:0007669"/>
    <property type="project" value="UniProtKB-SubCell"/>
</dbReference>
<dbReference type="PANTHER" id="PTHR46111:SF1">
    <property type="entry name" value="RIBOSOMAL RNA SMALL SUBUNIT METHYLTRANSFERASE I"/>
    <property type="match status" value="1"/>
</dbReference>
<dbReference type="AlphaFoldDB" id="A0A7C6EMZ2"/>
<reference evidence="8" key="1">
    <citation type="journal article" date="2020" name="mSystems">
        <title>Genome- and Community-Level Interaction Insights into Carbon Utilization and Element Cycling Functions of Hydrothermarchaeota in Hydrothermal Sediment.</title>
        <authorList>
            <person name="Zhou Z."/>
            <person name="Liu Y."/>
            <person name="Xu W."/>
            <person name="Pan J."/>
            <person name="Luo Z.H."/>
            <person name="Li M."/>
        </authorList>
    </citation>
    <scope>NUCLEOTIDE SEQUENCE [LARGE SCALE GENOMIC DNA]</scope>
    <source>
        <strain evidence="8">SpSt-783</strain>
    </source>
</reference>
<dbReference type="CDD" id="cd11648">
    <property type="entry name" value="RsmI"/>
    <property type="match status" value="1"/>
</dbReference>
<comment type="subcellular location">
    <subcellularLocation>
        <location evidence="6">Cytoplasm</location>
    </subcellularLocation>
</comment>
<keyword evidence="5 6" id="KW-0949">S-adenosyl-L-methionine</keyword>
<dbReference type="Gene3D" id="3.40.1010.10">
    <property type="entry name" value="Cobalt-precorrin-4 Transmethylase, Domain 1"/>
    <property type="match status" value="1"/>
</dbReference>
<comment type="caution">
    <text evidence="8">The sequence shown here is derived from an EMBL/GenBank/DDBJ whole genome shotgun (WGS) entry which is preliminary data.</text>
</comment>
<evidence type="ECO:0000259" key="7">
    <source>
        <dbReference type="Pfam" id="PF00590"/>
    </source>
</evidence>
<keyword evidence="4 6" id="KW-0808">Transferase</keyword>